<accession>A0AAD3T1R0</accession>
<feature type="compositionally biased region" description="Polar residues" evidence="1">
    <location>
        <begin position="56"/>
        <end position="72"/>
    </location>
</feature>
<organism evidence="2 3">
    <name type="scientific">Nepenthes gracilis</name>
    <name type="common">Slender pitcher plant</name>
    <dbReference type="NCBI Taxonomy" id="150966"/>
    <lineage>
        <taxon>Eukaryota</taxon>
        <taxon>Viridiplantae</taxon>
        <taxon>Streptophyta</taxon>
        <taxon>Embryophyta</taxon>
        <taxon>Tracheophyta</taxon>
        <taxon>Spermatophyta</taxon>
        <taxon>Magnoliopsida</taxon>
        <taxon>eudicotyledons</taxon>
        <taxon>Gunneridae</taxon>
        <taxon>Pentapetalae</taxon>
        <taxon>Caryophyllales</taxon>
        <taxon>Nepenthaceae</taxon>
        <taxon>Nepenthes</taxon>
    </lineage>
</organism>
<protein>
    <submittedName>
        <fullName evidence="2">Uncharacterized protein</fullName>
    </submittedName>
</protein>
<dbReference type="PANTHER" id="PTHR36355:SF1">
    <property type="entry name" value="EXPRESSED PROTEIN"/>
    <property type="match status" value="1"/>
</dbReference>
<dbReference type="EMBL" id="BSYO01000021">
    <property type="protein sequence ID" value="GMH20106.1"/>
    <property type="molecule type" value="Genomic_DNA"/>
</dbReference>
<dbReference type="Proteomes" id="UP001279734">
    <property type="component" value="Unassembled WGS sequence"/>
</dbReference>
<evidence type="ECO:0000256" key="1">
    <source>
        <dbReference type="SAM" id="MobiDB-lite"/>
    </source>
</evidence>
<proteinExistence type="predicted"/>
<gene>
    <name evidence="2" type="ORF">Nepgr_021947</name>
</gene>
<evidence type="ECO:0000313" key="3">
    <source>
        <dbReference type="Proteomes" id="UP001279734"/>
    </source>
</evidence>
<sequence length="146" mass="16105">MDAGRVQHISKASADQLLRKFAEVGSDSSDKASARRALQAAKRRKVYRKSVSRSSCDGTPNEPSNGGASTSLVERKSLLPQASRQSALLKQFGITRSHLRARDFKNRSIAITIEKAWRKAVGGASRVVFMKTHYNTHKRLIVDDAP</sequence>
<feature type="compositionally biased region" description="Basic residues" evidence="1">
    <location>
        <begin position="41"/>
        <end position="51"/>
    </location>
</feature>
<dbReference type="AlphaFoldDB" id="A0AAD3T1R0"/>
<keyword evidence="3" id="KW-1185">Reference proteome</keyword>
<dbReference type="PANTHER" id="PTHR36355">
    <property type="entry name" value="EXPRESSED PROTEIN"/>
    <property type="match status" value="1"/>
</dbReference>
<comment type="caution">
    <text evidence="2">The sequence shown here is derived from an EMBL/GenBank/DDBJ whole genome shotgun (WGS) entry which is preliminary data.</text>
</comment>
<name>A0AAD3T1R0_NEPGR</name>
<reference evidence="2" key="1">
    <citation type="submission" date="2023-05" db="EMBL/GenBank/DDBJ databases">
        <title>Nepenthes gracilis genome sequencing.</title>
        <authorList>
            <person name="Fukushima K."/>
        </authorList>
    </citation>
    <scope>NUCLEOTIDE SEQUENCE</scope>
    <source>
        <strain evidence="2">SING2019-196</strain>
    </source>
</reference>
<feature type="region of interest" description="Disordered" evidence="1">
    <location>
        <begin position="24"/>
        <end position="75"/>
    </location>
</feature>
<evidence type="ECO:0000313" key="2">
    <source>
        <dbReference type="EMBL" id="GMH20106.1"/>
    </source>
</evidence>
<feature type="compositionally biased region" description="Basic and acidic residues" evidence="1">
    <location>
        <begin position="24"/>
        <end position="33"/>
    </location>
</feature>